<feature type="compositionally biased region" description="Low complexity" evidence="1">
    <location>
        <begin position="26"/>
        <end position="40"/>
    </location>
</feature>
<protein>
    <submittedName>
        <fullName evidence="4">DUF4168 domain-containing protein</fullName>
    </submittedName>
</protein>
<gene>
    <name evidence="4" type="ORF">DY367_10775</name>
</gene>
<feature type="chain" id="PRO_5019552544" evidence="2">
    <location>
        <begin position="26"/>
        <end position="137"/>
    </location>
</feature>
<reference evidence="4 5" key="1">
    <citation type="submission" date="2018-08" db="EMBL/GenBank/DDBJ databases">
        <title>Achromobacter xylosoxidans Genome sequencing and assembly.</title>
        <authorList>
            <person name="Wang R."/>
            <person name="Rensing C."/>
            <person name="Li Y."/>
        </authorList>
    </citation>
    <scope>NUCLEOTIDE SEQUENCE [LARGE SCALE GENOMIC DNA]</scope>
    <source>
        <strain evidence="4 5">GD003A</strain>
    </source>
</reference>
<accession>A0A424WEN9</accession>
<evidence type="ECO:0000256" key="2">
    <source>
        <dbReference type="SAM" id="SignalP"/>
    </source>
</evidence>
<keyword evidence="2" id="KW-0732">Signal</keyword>
<feature type="signal peptide" evidence="2">
    <location>
        <begin position="1"/>
        <end position="25"/>
    </location>
</feature>
<dbReference type="RefSeq" id="WP_059372506.1">
    <property type="nucleotide sequence ID" value="NZ_CP061008.1"/>
</dbReference>
<evidence type="ECO:0000256" key="1">
    <source>
        <dbReference type="SAM" id="MobiDB-lite"/>
    </source>
</evidence>
<dbReference type="InterPro" id="IPR025433">
    <property type="entry name" value="DUF4168"/>
</dbReference>
<proteinExistence type="predicted"/>
<evidence type="ECO:0000313" key="5">
    <source>
        <dbReference type="Proteomes" id="UP000285324"/>
    </source>
</evidence>
<feature type="region of interest" description="Disordered" evidence="1">
    <location>
        <begin position="26"/>
        <end position="52"/>
    </location>
</feature>
<comment type="caution">
    <text evidence="4">The sequence shown here is derived from an EMBL/GenBank/DDBJ whole genome shotgun (WGS) entry which is preliminary data.</text>
</comment>
<dbReference type="Pfam" id="PF13767">
    <property type="entry name" value="DUF4168"/>
    <property type="match status" value="1"/>
</dbReference>
<sequence length="137" mass="14463">MQRSTYAFLSAALLATALSGAPALAQQASQAQGQAQAQPRMAPPPAIQPTDQQLQRFASASQKISGVVDEYRPKVDAAKTDAAKQKVVEEADAKMVKLVQADGLSVDEFNGIGQAIQQDPQLKQRLMSMSKGAPAAK</sequence>
<evidence type="ECO:0000313" key="4">
    <source>
        <dbReference type="EMBL" id="RPJ91710.1"/>
    </source>
</evidence>
<dbReference type="AlphaFoldDB" id="A0A424WEN9"/>
<dbReference type="Proteomes" id="UP000285324">
    <property type="component" value="Unassembled WGS sequence"/>
</dbReference>
<evidence type="ECO:0000259" key="3">
    <source>
        <dbReference type="Pfam" id="PF13767"/>
    </source>
</evidence>
<name>A0A424WEN9_ALCXX</name>
<dbReference type="OrthoDB" id="6900175at2"/>
<organism evidence="4 5">
    <name type="scientific">Alcaligenes xylosoxydans xylosoxydans</name>
    <name type="common">Achromobacter xylosoxidans</name>
    <dbReference type="NCBI Taxonomy" id="85698"/>
    <lineage>
        <taxon>Bacteria</taxon>
        <taxon>Pseudomonadati</taxon>
        <taxon>Pseudomonadota</taxon>
        <taxon>Betaproteobacteria</taxon>
        <taxon>Burkholderiales</taxon>
        <taxon>Alcaligenaceae</taxon>
        <taxon>Achromobacter</taxon>
    </lineage>
</organism>
<dbReference type="EMBL" id="QVXO01000013">
    <property type="protein sequence ID" value="RPJ91710.1"/>
    <property type="molecule type" value="Genomic_DNA"/>
</dbReference>
<feature type="domain" description="DUF4168" evidence="3">
    <location>
        <begin position="51"/>
        <end position="125"/>
    </location>
</feature>